<dbReference type="PANTHER" id="PTHR31154">
    <property type="entry name" value="MEMBRANE TRANSPORTER PROTEIN"/>
    <property type="match status" value="1"/>
</dbReference>
<gene>
    <name evidence="7" type="ORF">DdX_09965</name>
</gene>
<comment type="caution">
    <text evidence="7">The sequence shown here is derived from an EMBL/GenBank/DDBJ whole genome shotgun (WGS) entry which is preliminary data.</text>
</comment>
<evidence type="ECO:0000256" key="1">
    <source>
        <dbReference type="ARBA" id="ARBA00004141"/>
    </source>
</evidence>
<feature type="transmembrane region" description="Helical" evidence="6">
    <location>
        <begin position="303"/>
        <end position="335"/>
    </location>
</feature>
<dbReference type="Proteomes" id="UP001201812">
    <property type="component" value="Unassembled WGS sequence"/>
</dbReference>
<accession>A0AAD4N233</accession>
<feature type="transmembrane region" description="Helical" evidence="6">
    <location>
        <begin position="373"/>
        <end position="394"/>
    </location>
</feature>
<evidence type="ECO:0000256" key="5">
    <source>
        <dbReference type="SAM" id="MobiDB-lite"/>
    </source>
</evidence>
<dbReference type="EMBL" id="JAKKPZ010000020">
    <property type="protein sequence ID" value="KAI1712002.1"/>
    <property type="molecule type" value="Genomic_DNA"/>
</dbReference>
<dbReference type="InterPro" id="IPR002781">
    <property type="entry name" value="TM_pro_TauE-like"/>
</dbReference>
<feature type="transmembrane region" description="Helical" evidence="6">
    <location>
        <begin position="267"/>
        <end position="283"/>
    </location>
</feature>
<feature type="transmembrane region" description="Helical" evidence="6">
    <location>
        <begin position="235"/>
        <end position="255"/>
    </location>
</feature>
<feature type="compositionally biased region" description="Low complexity" evidence="5">
    <location>
        <begin position="108"/>
        <end position="119"/>
    </location>
</feature>
<feature type="transmembrane region" description="Helical" evidence="6">
    <location>
        <begin position="342"/>
        <end position="361"/>
    </location>
</feature>
<keyword evidence="8" id="KW-1185">Reference proteome</keyword>
<dbReference type="PANTHER" id="PTHR31154:SF4">
    <property type="entry name" value="MEMBRANE TRANSPORTER PROTEIN"/>
    <property type="match status" value="1"/>
</dbReference>
<feature type="compositionally biased region" description="Polar residues" evidence="5">
    <location>
        <begin position="14"/>
        <end position="37"/>
    </location>
</feature>
<feature type="region of interest" description="Disordered" evidence="5">
    <location>
        <begin position="1"/>
        <end position="56"/>
    </location>
</feature>
<evidence type="ECO:0000313" key="8">
    <source>
        <dbReference type="Proteomes" id="UP001201812"/>
    </source>
</evidence>
<reference evidence="7" key="1">
    <citation type="submission" date="2022-01" db="EMBL/GenBank/DDBJ databases">
        <title>Genome Sequence Resource for Two Populations of Ditylenchus destructor, the Migratory Endoparasitic Phytonematode.</title>
        <authorList>
            <person name="Zhang H."/>
            <person name="Lin R."/>
            <person name="Xie B."/>
        </authorList>
    </citation>
    <scope>NUCLEOTIDE SEQUENCE</scope>
    <source>
        <strain evidence="7">BazhouSP</strain>
    </source>
</reference>
<feature type="transmembrane region" description="Helical" evidence="6">
    <location>
        <begin position="137"/>
        <end position="158"/>
    </location>
</feature>
<comment type="subcellular location">
    <subcellularLocation>
        <location evidence="1">Membrane</location>
        <topology evidence="1">Multi-pass membrane protein</topology>
    </subcellularLocation>
</comment>
<sequence>MDQSTEPMIAITGVSHSSDNVSTRQSTQNSTAPQTEGSLPDYEPVNVQTEHQEGDRRRNMARFFRKYFLEGQRLTSHYAGKHQAKCSEHERALFDVTVPVMDSPPPQYSSSSPLSSSPQSRRRSNSTLKFHEKYRKYIAFLLPFGFMHLVWWTLAIRYNIFQLYPTRYELAVTMILGATVAGMTSEGGGAIAFPVMTLLLKIDPKVARDFSLMIQSCGMTSAAFTIIWMKIQLEWHSITVCSLGATVGIITGLEFVDDLLTGPQKKMLFVAIWFSFALSLFLLNTQKKRVTYETIQNFNSWKFAVLFATGFIGGLCSAFAGSGVDICSFSVLTLLFRVSEKVATPTSVVLMAVNTCVGFFWRHLIMSDVSQLAWEYFSVSVPVVVICAPMGSLLASHFHRLVLAGAVYVLEIAAVIGFLLTRPDPILVLIGIGIVLASFAFFLGLSKVGKKLHEGSNKGTPVGCEKYVIRPINDRRIKESDFV</sequence>
<feature type="transmembrane region" description="Helical" evidence="6">
    <location>
        <begin position="426"/>
        <end position="445"/>
    </location>
</feature>
<name>A0AAD4N233_9BILA</name>
<evidence type="ECO:0000256" key="4">
    <source>
        <dbReference type="ARBA" id="ARBA00023136"/>
    </source>
</evidence>
<feature type="transmembrane region" description="Helical" evidence="6">
    <location>
        <begin position="212"/>
        <end position="229"/>
    </location>
</feature>
<dbReference type="AlphaFoldDB" id="A0AAD4N233"/>
<keyword evidence="3 6" id="KW-1133">Transmembrane helix</keyword>
<proteinExistence type="predicted"/>
<dbReference type="GO" id="GO:0016020">
    <property type="term" value="C:membrane"/>
    <property type="evidence" value="ECO:0007669"/>
    <property type="project" value="UniProtKB-SubCell"/>
</dbReference>
<keyword evidence="2 6" id="KW-0812">Transmembrane</keyword>
<evidence type="ECO:0000256" key="2">
    <source>
        <dbReference type="ARBA" id="ARBA00022692"/>
    </source>
</evidence>
<feature type="transmembrane region" description="Helical" evidence="6">
    <location>
        <begin position="170"/>
        <end position="200"/>
    </location>
</feature>
<evidence type="ECO:0000313" key="7">
    <source>
        <dbReference type="EMBL" id="KAI1712002.1"/>
    </source>
</evidence>
<feature type="region of interest" description="Disordered" evidence="5">
    <location>
        <begin position="104"/>
        <end position="124"/>
    </location>
</feature>
<dbReference type="Pfam" id="PF01925">
    <property type="entry name" value="TauE"/>
    <property type="match status" value="1"/>
</dbReference>
<evidence type="ECO:0000256" key="3">
    <source>
        <dbReference type="ARBA" id="ARBA00022989"/>
    </source>
</evidence>
<evidence type="ECO:0000256" key="6">
    <source>
        <dbReference type="SAM" id="Phobius"/>
    </source>
</evidence>
<protein>
    <submittedName>
        <fullName evidence="7">Sulfite exporter tauE/SafE domain-containing protein</fullName>
    </submittedName>
</protein>
<keyword evidence="4 6" id="KW-0472">Membrane</keyword>
<organism evidence="7 8">
    <name type="scientific">Ditylenchus destructor</name>
    <dbReference type="NCBI Taxonomy" id="166010"/>
    <lineage>
        <taxon>Eukaryota</taxon>
        <taxon>Metazoa</taxon>
        <taxon>Ecdysozoa</taxon>
        <taxon>Nematoda</taxon>
        <taxon>Chromadorea</taxon>
        <taxon>Rhabditida</taxon>
        <taxon>Tylenchina</taxon>
        <taxon>Tylenchomorpha</taxon>
        <taxon>Sphaerularioidea</taxon>
        <taxon>Anguinidae</taxon>
        <taxon>Anguininae</taxon>
        <taxon>Ditylenchus</taxon>
    </lineage>
</organism>
<feature type="transmembrane region" description="Helical" evidence="6">
    <location>
        <begin position="401"/>
        <end position="420"/>
    </location>
</feature>